<organism evidence="10 11">
    <name type="scientific">Hydrocarboniclastica marina</name>
    <dbReference type="NCBI Taxonomy" id="2259620"/>
    <lineage>
        <taxon>Bacteria</taxon>
        <taxon>Pseudomonadati</taxon>
        <taxon>Pseudomonadota</taxon>
        <taxon>Gammaproteobacteria</taxon>
        <taxon>Alteromonadales</taxon>
        <taxon>Alteromonadaceae</taxon>
        <taxon>Hydrocarboniclastica</taxon>
    </lineage>
</organism>
<dbReference type="PROSITE" id="PS51746">
    <property type="entry name" value="PPM_2"/>
    <property type="match status" value="1"/>
</dbReference>
<keyword evidence="7" id="KW-0812">Transmembrane</keyword>
<keyword evidence="7" id="KW-0472">Membrane</keyword>
<evidence type="ECO:0000259" key="9">
    <source>
        <dbReference type="PROSITE" id="PS51746"/>
    </source>
</evidence>
<dbReference type="PROSITE" id="PS50011">
    <property type="entry name" value="PROTEIN_KINASE_DOM"/>
    <property type="match status" value="1"/>
</dbReference>
<name>A0A4P7XIW8_9ALTE</name>
<evidence type="ECO:0000259" key="8">
    <source>
        <dbReference type="PROSITE" id="PS50011"/>
    </source>
</evidence>
<dbReference type="RefSeq" id="WP_136549756.1">
    <property type="nucleotide sequence ID" value="NZ_CP031093.1"/>
</dbReference>
<dbReference type="Proteomes" id="UP000298049">
    <property type="component" value="Chromosome"/>
</dbReference>
<accession>A0A4P7XIW8</accession>
<feature type="transmembrane region" description="Helical" evidence="7">
    <location>
        <begin position="547"/>
        <end position="569"/>
    </location>
</feature>
<dbReference type="GO" id="GO:0005524">
    <property type="term" value="F:ATP binding"/>
    <property type="evidence" value="ECO:0007669"/>
    <property type="project" value="UniProtKB-KW"/>
</dbReference>
<dbReference type="Pfam" id="PF13672">
    <property type="entry name" value="PP2C_2"/>
    <property type="match status" value="1"/>
</dbReference>
<evidence type="ECO:0000256" key="2">
    <source>
        <dbReference type="ARBA" id="ARBA00022679"/>
    </source>
</evidence>
<dbReference type="InterPro" id="IPR011009">
    <property type="entry name" value="Kinase-like_dom_sf"/>
</dbReference>
<evidence type="ECO:0000256" key="7">
    <source>
        <dbReference type="SAM" id="Phobius"/>
    </source>
</evidence>
<proteinExistence type="predicted"/>
<evidence type="ECO:0000256" key="4">
    <source>
        <dbReference type="ARBA" id="ARBA00022777"/>
    </source>
</evidence>
<dbReference type="Gene3D" id="3.30.200.20">
    <property type="entry name" value="Phosphorylase Kinase, domain 1"/>
    <property type="match status" value="1"/>
</dbReference>
<keyword evidence="7" id="KW-1133">Transmembrane helix</keyword>
<dbReference type="KEGG" id="hmi:soil367_14525"/>
<dbReference type="OrthoDB" id="9801841at2"/>
<dbReference type="SMART" id="SM00332">
    <property type="entry name" value="PP2Cc"/>
    <property type="match status" value="1"/>
</dbReference>
<dbReference type="InterPro" id="IPR036457">
    <property type="entry name" value="PPM-type-like_dom_sf"/>
</dbReference>
<dbReference type="SMART" id="SM00331">
    <property type="entry name" value="PP2C_SIG"/>
    <property type="match status" value="1"/>
</dbReference>
<protein>
    <submittedName>
        <fullName evidence="10">Bifunctional protein-serine/threonine kinase/phosphatase</fullName>
    </submittedName>
</protein>
<dbReference type="CDD" id="cd14014">
    <property type="entry name" value="STKc_PknB_like"/>
    <property type="match status" value="1"/>
</dbReference>
<dbReference type="AlphaFoldDB" id="A0A4P7XIW8"/>
<gene>
    <name evidence="10" type="ORF">soil367_14525</name>
</gene>
<evidence type="ECO:0000256" key="5">
    <source>
        <dbReference type="ARBA" id="ARBA00022840"/>
    </source>
</evidence>
<keyword evidence="3" id="KW-0547">Nucleotide-binding</keyword>
<dbReference type="Gene3D" id="3.60.40.10">
    <property type="entry name" value="PPM-type phosphatase domain"/>
    <property type="match status" value="1"/>
</dbReference>
<feature type="region of interest" description="Disordered" evidence="6">
    <location>
        <begin position="1"/>
        <end position="23"/>
    </location>
</feature>
<keyword evidence="11" id="KW-1185">Reference proteome</keyword>
<keyword evidence="5" id="KW-0067">ATP-binding</keyword>
<dbReference type="InterPro" id="IPR001932">
    <property type="entry name" value="PPM-type_phosphatase-like_dom"/>
</dbReference>
<dbReference type="SUPFAM" id="SSF81606">
    <property type="entry name" value="PP2C-like"/>
    <property type="match status" value="1"/>
</dbReference>
<keyword evidence="2" id="KW-0808">Transferase</keyword>
<evidence type="ECO:0000256" key="1">
    <source>
        <dbReference type="ARBA" id="ARBA00022527"/>
    </source>
</evidence>
<sequence length="570" mass="62752">MSPILSVKAGQASQAGRKAENQDSIGIRLPSGTALSFKGVAAVISDGVSACSGAREAAQACVTGMLSDYYSTPDSWSVETSASRVAGAINRWLHGEGARRQEQGHGMLCTLSTLILKSTTAYLFHVGDSRIYLLRGGHLEALTRDHHIGLGSDNPVLNRAMGADVNIDIDFRRLPLQLGDVFILTTDGVHEHLDEATIIRLASMPDLEQAAEAFIRTALDNGSPDNVSAQLLRVEGLPSDDINAHYERLSELRFPPPLSPGQCLDGYRVIRELHASKRTQVYLAVEEASGTSVALKTPSPNYLDDPRYIDQFLTEEWVARRIDSPHVLRFLDPPQDRRFLYGVTEYVTGPTLRSWMHDHPRPRLEEVRNIVAQIARGLRAFHRLEMVHQDLKPENVVIDGDGTVKIIDMGAVRVLGVEQISKPWQEEGFLGTASYAGPECLGGQAATAAADRYALGVITYEMLTGELPYNLPPAASLRRCPDYRSARAVRSDIPDWVDNCLRKAVAVSPRQRYEALSEFLRDLQTPNPALSDQIFQPLSERLDPATWRLIAGLSLVANLVLILLLMTVLE</sequence>
<feature type="domain" description="PPM-type phosphatase" evidence="9">
    <location>
        <begin position="8"/>
        <end position="234"/>
    </location>
</feature>
<evidence type="ECO:0000256" key="3">
    <source>
        <dbReference type="ARBA" id="ARBA00022741"/>
    </source>
</evidence>
<dbReference type="InterPro" id="IPR008271">
    <property type="entry name" value="Ser/Thr_kinase_AS"/>
</dbReference>
<dbReference type="Gene3D" id="1.10.510.10">
    <property type="entry name" value="Transferase(Phosphotransferase) domain 1"/>
    <property type="match status" value="1"/>
</dbReference>
<dbReference type="SUPFAM" id="SSF56112">
    <property type="entry name" value="Protein kinase-like (PK-like)"/>
    <property type="match status" value="1"/>
</dbReference>
<reference evidence="10 11" key="1">
    <citation type="submission" date="2018-07" db="EMBL/GenBank/DDBJ databases">
        <title>Marsedoiliclastica nanhaica gen. nov. sp. nov., a novel marine hydrocarbonoclastic bacterium isolated from an in-situ enriched hydrocarbon-degrading consortium in deep-sea sediment.</title>
        <authorList>
            <person name="Dong C."/>
            <person name="Ma T."/>
            <person name="Liu R."/>
            <person name="Shao Z."/>
        </authorList>
    </citation>
    <scope>NUCLEOTIDE SEQUENCE [LARGE SCALE GENOMIC DNA]</scope>
    <source>
        <strain evidence="11">soil36-7</strain>
    </source>
</reference>
<dbReference type="EMBL" id="CP031093">
    <property type="protein sequence ID" value="QCF27049.1"/>
    <property type="molecule type" value="Genomic_DNA"/>
</dbReference>
<dbReference type="PANTHER" id="PTHR24351">
    <property type="entry name" value="RIBOSOMAL PROTEIN S6 KINASE"/>
    <property type="match status" value="1"/>
</dbReference>
<dbReference type="PROSITE" id="PS00108">
    <property type="entry name" value="PROTEIN_KINASE_ST"/>
    <property type="match status" value="1"/>
</dbReference>
<keyword evidence="4 10" id="KW-0418">Kinase</keyword>
<evidence type="ECO:0000313" key="10">
    <source>
        <dbReference type="EMBL" id="QCF27049.1"/>
    </source>
</evidence>
<keyword evidence="1" id="KW-0723">Serine/threonine-protein kinase</keyword>
<evidence type="ECO:0000313" key="11">
    <source>
        <dbReference type="Proteomes" id="UP000298049"/>
    </source>
</evidence>
<dbReference type="Pfam" id="PF00069">
    <property type="entry name" value="Pkinase"/>
    <property type="match status" value="1"/>
</dbReference>
<dbReference type="SMART" id="SM00220">
    <property type="entry name" value="S_TKc"/>
    <property type="match status" value="1"/>
</dbReference>
<dbReference type="InterPro" id="IPR000719">
    <property type="entry name" value="Prot_kinase_dom"/>
</dbReference>
<dbReference type="GO" id="GO:0004674">
    <property type="term" value="F:protein serine/threonine kinase activity"/>
    <property type="evidence" value="ECO:0007669"/>
    <property type="project" value="UniProtKB-KW"/>
</dbReference>
<dbReference type="CDD" id="cd00143">
    <property type="entry name" value="PP2Cc"/>
    <property type="match status" value="1"/>
</dbReference>
<feature type="domain" description="Protein kinase" evidence="8">
    <location>
        <begin position="267"/>
        <end position="530"/>
    </location>
</feature>
<evidence type="ECO:0000256" key="6">
    <source>
        <dbReference type="SAM" id="MobiDB-lite"/>
    </source>
</evidence>